<dbReference type="EnsemblPlants" id="Pp3c19_18380V3.2">
    <property type="protein sequence ID" value="PAC:32938163.CDS.1"/>
    <property type="gene ID" value="Pp3c19_18380"/>
</dbReference>
<dbReference type="STRING" id="3218.A0A2K1IYX4"/>
<dbReference type="Gramene" id="Pp3c19_18380V3.1">
    <property type="protein sequence ID" value="PAC:32938162.CDS.1"/>
    <property type="gene ID" value="Pp3c19_18380"/>
</dbReference>
<dbReference type="EnsemblPlants" id="Pp3c19_18380V3.1">
    <property type="protein sequence ID" value="PAC:32938162.CDS.1"/>
    <property type="gene ID" value="Pp3c19_18380"/>
</dbReference>
<dbReference type="Gene3D" id="1.10.510.10">
    <property type="entry name" value="Transferase(Phosphotransferase) domain 1"/>
    <property type="match status" value="1"/>
</dbReference>
<protein>
    <recommendedName>
        <fullName evidence="2">Protein kinase domain-containing protein</fullName>
    </recommendedName>
</protein>
<evidence type="ECO:0000256" key="1">
    <source>
        <dbReference type="SAM" id="MobiDB-lite"/>
    </source>
</evidence>
<evidence type="ECO:0000313" key="5">
    <source>
        <dbReference type="Proteomes" id="UP000006727"/>
    </source>
</evidence>
<dbReference type="Gene3D" id="3.30.200.20">
    <property type="entry name" value="Phosphorylase Kinase, domain 1"/>
    <property type="match status" value="1"/>
</dbReference>
<reference evidence="4" key="3">
    <citation type="submission" date="2020-12" db="UniProtKB">
        <authorList>
            <consortium name="EnsemblPlants"/>
        </authorList>
    </citation>
    <scope>IDENTIFICATION</scope>
</reference>
<gene>
    <name evidence="4" type="primary">LOC112296121</name>
    <name evidence="3" type="ORF">PHYPA_024290</name>
</gene>
<dbReference type="InterPro" id="IPR051681">
    <property type="entry name" value="Ser/Thr_Kinases-Pseudokinases"/>
</dbReference>
<name>A0A2K1IYX4_PHYPA</name>
<dbReference type="InterPro" id="IPR001245">
    <property type="entry name" value="Ser-Thr/Tyr_kinase_cat_dom"/>
</dbReference>
<keyword evidence="5" id="KW-1185">Reference proteome</keyword>
<dbReference type="PANTHER" id="PTHR44329:SF277">
    <property type="entry name" value="SERINE_THREONINE-PROTEIN KINASE HT1-LIKE"/>
    <property type="match status" value="1"/>
</dbReference>
<dbReference type="InterPro" id="IPR008271">
    <property type="entry name" value="Ser/Thr_kinase_AS"/>
</dbReference>
<dbReference type="Proteomes" id="UP000006727">
    <property type="component" value="Chromosome 19"/>
</dbReference>
<reference evidence="3 5" key="1">
    <citation type="journal article" date="2008" name="Science">
        <title>The Physcomitrella genome reveals evolutionary insights into the conquest of land by plants.</title>
        <authorList>
            <person name="Rensing S."/>
            <person name="Lang D."/>
            <person name="Zimmer A."/>
            <person name="Terry A."/>
            <person name="Salamov A."/>
            <person name="Shapiro H."/>
            <person name="Nishiyama T."/>
            <person name="Perroud P.-F."/>
            <person name="Lindquist E."/>
            <person name="Kamisugi Y."/>
            <person name="Tanahashi T."/>
            <person name="Sakakibara K."/>
            <person name="Fujita T."/>
            <person name="Oishi K."/>
            <person name="Shin-I T."/>
            <person name="Kuroki Y."/>
            <person name="Toyoda A."/>
            <person name="Suzuki Y."/>
            <person name="Hashimoto A."/>
            <person name="Yamaguchi K."/>
            <person name="Sugano A."/>
            <person name="Kohara Y."/>
            <person name="Fujiyama A."/>
            <person name="Anterola A."/>
            <person name="Aoki S."/>
            <person name="Ashton N."/>
            <person name="Barbazuk W.B."/>
            <person name="Barker E."/>
            <person name="Bennetzen J."/>
            <person name="Bezanilla M."/>
            <person name="Blankenship R."/>
            <person name="Cho S.H."/>
            <person name="Dutcher S."/>
            <person name="Estelle M."/>
            <person name="Fawcett J.A."/>
            <person name="Gundlach H."/>
            <person name="Hanada K."/>
            <person name="Heyl A."/>
            <person name="Hicks K.A."/>
            <person name="Hugh J."/>
            <person name="Lohr M."/>
            <person name="Mayer K."/>
            <person name="Melkozernov A."/>
            <person name="Murata T."/>
            <person name="Nelson D."/>
            <person name="Pils B."/>
            <person name="Prigge M."/>
            <person name="Reiss B."/>
            <person name="Renner T."/>
            <person name="Rombauts S."/>
            <person name="Rushton P."/>
            <person name="Sanderfoot A."/>
            <person name="Schween G."/>
            <person name="Shiu S.-H."/>
            <person name="Stueber K."/>
            <person name="Theodoulou F.L."/>
            <person name="Tu H."/>
            <person name="Van de Peer Y."/>
            <person name="Verrier P.J."/>
            <person name="Waters E."/>
            <person name="Wood A."/>
            <person name="Yang L."/>
            <person name="Cove D."/>
            <person name="Cuming A."/>
            <person name="Hasebe M."/>
            <person name="Lucas S."/>
            <person name="Mishler D.B."/>
            <person name="Reski R."/>
            <person name="Grigoriev I."/>
            <person name="Quatrano R.S."/>
            <person name="Boore J.L."/>
        </authorList>
    </citation>
    <scope>NUCLEOTIDE SEQUENCE [LARGE SCALE GENOMIC DNA]</scope>
    <source>
        <strain evidence="4 5">cv. Gransden 2004</strain>
    </source>
</reference>
<dbReference type="OrthoDB" id="4062651at2759"/>
<dbReference type="PRINTS" id="PR00109">
    <property type="entry name" value="TYRKINASE"/>
</dbReference>
<feature type="domain" description="Protein kinase" evidence="2">
    <location>
        <begin position="170"/>
        <end position="446"/>
    </location>
</feature>
<feature type="compositionally biased region" description="Polar residues" evidence="1">
    <location>
        <begin position="109"/>
        <end position="125"/>
    </location>
</feature>
<dbReference type="Gramene" id="Pp3c19_18380V3.2">
    <property type="protein sequence ID" value="PAC:32938163.CDS.1"/>
    <property type="gene ID" value="Pp3c19_18380"/>
</dbReference>
<dbReference type="GO" id="GO:0004674">
    <property type="term" value="F:protein serine/threonine kinase activity"/>
    <property type="evidence" value="ECO:0000318"/>
    <property type="project" value="GO_Central"/>
</dbReference>
<dbReference type="OMA" id="ACCVIME"/>
<accession>A0A2K1IYX4</accession>
<sequence>MMAKHREKVTITEPVQGTTASGKLNFGTKAFHHRLPFFTGHKTKTISLGVHFTGPENQDEAELEKTAQKAKFRSLESSPEKDSPPTRSKIDSGSTGSASHNWLRKQKSIGPNMQRNNTMELQPTSKSKKVKFPAMKKSASWAHFVEVSQAEAPHLEMEVPEQYVCDMSALFLGQRFASGNHSRLYQGVYRDQDVAVKLLRLDSCEDAATAARLERQFMQEVHCLSQLRHPNIVEFVAASWKPPACCVIMEYVPGGSLRAFLHKHESGSMALKTILSMALDVALGMEYLHSQGVVHRDLKSENLVLTEDLHLKLTDFGVGCLETECDLRIADTGTYRWMAPEMISHKHYSKKVDVYSFGIVLWELVTGLVPFQDMTPVQVAYAVVNKNLRPPIPEDCPAELADLMEQCWKDNPERRPNFYQIVLILEDMENSLSGPGVCVTPAHHLLTRQTVGF</sequence>
<evidence type="ECO:0000313" key="4">
    <source>
        <dbReference type="EnsemblPlants" id="PAC:32938162.CDS.1"/>
    </source>
</evidence>
<feature type="region of interest" description="Disordered" evidence="1">
    <location>
        <begin position="51"/>
        <end position="130"/>
    </location>
</feature>
<reference evidence="3 5" key="2">
    <citation type="journal article" date="2018" name="Plant J.">
        <title>The Physcomitrella patens chromosome-scale assembly reveals moss genome structure and evolution.</title>
        <authorList>
            <person name="Lang D."/>
            <person name="Ullrich K.K."/>
            <person name="Murat F."/>
            <person name="Fuchs J."/>
            <person name="Jenkins J."/>
            <person name="Haas F.B."/>
            <person name="Piednoel M."/>
            <person name="Gundlach H."/>
            <person name="Van Bel M."/>
            <person name="Meyberg R."/>
            <person name="Vives C."/>
            <person name="Morata J."/>
            <person name="Symeonidi A."/>
            <person name="Hiss M."/>
            <person name="Muchero W."/>
            <person name="Kamisugi Y."/>
            <person name="Saleh O."/>
            <person name="Blanc G."/>
            <person name="Decker E.L."/>
            <person name="van Gessel N."/>
            <person name="Grimwood J."/>
            <person name="Hayes R.D."/>
            <person name="Graham S.W."/>
            <person name="Gunter L.E."/>
            <person name="McDaniel S.F."/>
            <person name="Hoernstein S.N.W."/>
            <person name="Larsson A."/>
            <person name="Li F.W."/>
            <person name="Perroud P.F."/>
            <person name="Phillips J."/>
            <person name="Ranjan P."/>
            <person name="Rokshar D.S."/>
            <person name="Rothfels C.J."/>
            <person name="Schneider L."/>
            <person name="Shu S."/>
            <person name="Stevenson D.W."/>
            <person name="Thummler F."/>
            <person name="Tillich M."/>
            <person name="Villarreal Aguilar J.C."/>
            <person name="Widiez T."/>
            <person name="Wong G.K."/>
            <person name="Wymore A."/>
            <person name="Zhang Y."/>
            <person name="Zimmer A.D."/>
            <person name="Quatrano R.S."/>
            <person name="Mayer K.F.X."/>
            <person name="Goodstein D."/>
            <person name="Casacuberta J.M."/>
            <person name="Vandepoele K."/>
            <person name="Reski R."/>
            <person name="Cuming A.C."/>
            <person name="Tuskan G.A."/>
            <person name="Maumus F."/>
            <person name="Salse J."/>
            <person name="Schmutz J."/>
            <person name="Rensing S.A."/>
        </authorList>
    </citation>
    <scope>NUCLEOTIDE SEQUENCE [LARGE SCALE GENOMIC DNA]</scope>
    <source>
        <strain evidence="4 5">cv. Gransden 2004</strain>
    </source>
</reference>
<dbReference type="GO" id="GO:0007165">
    <property type="term" value="P:signal transduction"/>
    <property type="evidence" value="ECO:0000318"/>
    <property type="project" value="GO_Central"/>
</dbReference>
<dbReference type="SUPFAM" id="SSF56112">
    <property type="entry name" value="Protein kinase-like (PK-like)"/>
    <property type="match status" value="1"/>
</dbReference>
<proteinExistence type="predicted"/>
<feature type="compositionally biased region" description="Polar residues" evidence="1">
    <location>
        <begin position="91"/>
        <end position="100"/>
    </location>
</feature>
<dbReference type="Pfam" id="PF07714">
    <property type="entry name" value="PK_Tyr_Ser-Thr"/>
    <property type="match status" value="1"/>
</dbReference>
<dbReference type="RefSeq" id="XP_073385103.1">
    <property type="nucleotide sequence ID" value="XM_073529002.1"/>
</dbReference>
<dbReference type="InterPro" id="IPR011009">
    <property type="entry name" value="Kinase-like_dom_sf"/>
</dbReference>
<feature type="compositionally biased region" description="Basic and acidic residues" evidence="1">
    <location>
        <begin position="78"/>
        <end position="90"/>
    </location>
</feature>
<dbReference type="SMART" id="SM00220">
    <property type="entry name" value="S_TKc"/>
    <property type="match status" value="1"/>
</dbReference>
<dbReference type="GO" id="GO:0005524">
    <property type="term" value="F:ATP binding"/>
    <property type="evidence" value="ECO:0007669"/>
    <property type="project" value="InterPro"/>
</dbReference>
<dbReference type="GeneID" id="112296121"/>
<dbReference type="PaxDb" id="3218-PP1S172_82V6.1"/>
<organism evidence="3">
    <name type="scientific">Physcomitrium patens</name>
    <name type="common">Spreading-leaved earth moss</name>
    <name type="synonym">Physcomitrella patens</name>
    <dbReference type="NCBI Taxonomy" id="3218"/>
    <lineage>
        <taxon>Eukaryota</taxon>
        <taxon>Viridiplantae</taxon>
        <taxon>Streptophyta</taxon>
        <taxon>Embryophyta</taxon>
        <taxon>Bryophyta</taxon>
        <taxon>Bryophytina</taxon>
        <taxon>Bryopsida</taxon>
        <taxon>Funariidae</taxon>
        <taxon>Funariales</taxon>
        <taxon>Funariaceae</taxon>
        <taxon>Physcomitrium</taxon>
    </lineage>
</organism>
<evidence type="ECO:0000259" key="2">
    <source>
        <dbReference type="PROSITE" id="PS50011"/>
    </source>
</evidence>
<evidence type="ECO:0000313" key="3">
    <source>
        <dbReference type="EMBL" id="PNR34473.1"/>
    </source>
</evidence>
<dbReference type="InterPro" id="IPR000719">
    <property type="entry name" value="Prot_kinase_dom"/>
</dbReference>
<dbReference type="PROSITE" id="PS00108">
    <property type="entry name" value="PROTEIN_KINASE_ST"/>
    <property type="match status" value="1"/>
</dbReference>
<dbReference type="CDD" id="cd13999">
    <property type="entry name" value="STKc_MAP3K-like"/>
    <property type="match status" value="1"/>
</dbReference>
<dbReference type="PANTHER" id="PTHR44329">
    <property type="entry name" value="SERINE/THREONINE-PROTEIN KINASE TNNI3K-RELATED"/>
    <property type="match status" value="1"/>
</dbReference>
<dbReference type="EMBL" id="ABEU02000019">
    <property type="protein sequence ID" value="PNR34473.1"/>
    <property type="molecule type" value="Genomic_DNA"/>
</dbReference>
<dbReference type="AlphaFoldDB" id="A0A2K1IYX4"/>
<dbReference type="PROSITE" id="PS50011">
    <property type="entry name" value="PROTEIN_KINASE_DOM"/>
    <property type="match status" value="1"/>
</dbReference>